<keyword evidence="2" id="KW-1185">Reference proteome</keyword>
<comment type="caution">
    <text evidence="1">The sequence shown here is derived from an EMBL/GenBank/DDBJ whole genome shotgun (WGS) entry which is preliminary data.</text>
</comment>
<dbReference type="PANTHER" id="PTHR35894">
    <property type="entry name" value="GENERAL SECRETION PATHWAY PROTEIN A-RELATED"/>
    <property type="match status" value="1"/>
</dbReference>
<proteinExistence type="predicted"/>
<name>A0A2T1EF07_9CYAN</name>
<dbReference type="Gene3D" id="3.40.50.300">
    <property type="entry name" value="P-loop containing nucleotide triphosphate hydrolases"/>
    <property type="match status" value="1"/>
</dbReference>
<reference evidence="2" key="1">
    <citation type="submission" date="2018-02" db="EMBL/GenBank/DDBJ databases">
        <authorList>
            <person name="Moore K."/>
            <person name="Momper L."/>
        </authorList>
    </citation>
    <scope>NUCLEOTIDE SEQUENCE [LARGE SCALE GENOMIC DNA]</scope>
    <source>
        <strain evidence="2">ULC18</strain>
    </source>
</reference>
<gene>
    <name evidence="1" type="ORF">C7B82_07540</name>
</gene>
<sequence length="268" mass="31041">MLNERAYQVHIERLKQNRIVVLKQVKQVHEWLNSRRGLRQCGQIIGGAGMGKTMACISYLNLYRKANPSSEKLSTPIAYIAFPGTCPSRQLFRHIASYYKHNSLERTTQDARNLVFQLLHEQKTEMLLVDNADRLTTKNIADIRAIAHELNIAVILVGVQRRLTPILRKDEKLSGQFHLHYQMHHITSQEVEEVIWVWEKDVIALPDESNLNKSPNLNILQDASLTPEHDYRLVLIDMILRKAAVRCLQNRLTYIDKSILKQVAEEYV</sequence>
<dbReference type="SUPFAM" id="SSF52540">
    <property type="entry name" value="P-loop containing nucleoside triphosphate hydrolases"/>
    <property type="match status" value="1"/>
</dbReference>
<dbReference type="PANTHER" id="PTHR35894:SF1">
    <property type="entry name" value="PHOSPHORIBULOKINASE _ URIDINE KINASE FAMILY"/>
    <property type="match status" value="1"/>
</dbReference>
<dbReference type="InterPro" id="IPR027417">
    <property type="entry name" value="P-loop_NTPase"/>
</dbReference>
<dbReference type="Proteomes" id="UP000239576">
    <property type="component" value="Unassembled WGS sequence"/>
</dbReference>
<protein>
    <recommendedName>
        <fullName evidence="3">AAA+ ATPase domain-containing protein</fullName>
    </recommendedName>
</protein>
<dbReference type="OrthoDB" id="530419at2"/>
<dbReference type="InterPro" id="IPR052026">
    <property type="entry name" value="ExeA_AAA_ATPase_DNA-bind"/>
</dbReference>
<accession>A0A2T1EF07</accession>
<dbReference type="InterPro" id="IPR008868">
    <property type="entry name" value="TniB"/>
</dbReference>
<reference evidence="1 2" key="2">
    <citation type="submission" date="2018-03" db="EMBL/GenBank/DDBJ databases">
        <title>The ancient ancestry and fast evolution of plastids.</title>
        <authorList>
            <person name="Moore K.R."/>
            <person name="Magnabosco C."/>
            <person name="Momper L."/>
            <person name="Gold D.A."/>
            <person name="Bosak T."/>
            <person name="Fournier G.P."/>
        </authorList>
    </citation>
    <scope>NUCLEOTIDE SEQUENCE [LARGE SCALE GENOMIC DNA]</scope>
    <source>
        <strain evidence="1 2">ULC18</strain>
    </source>
</reference>
<dbReference type="EMBL" id="PVWK01000039">
    <property type="protein sequence ID" value="PSB31294.1"/>
    <property type="molecule type" value="Genomic_DNA"/>
</dbReference>
<evidence type="ECO:0000313" key="1">
    <source>
        <dbReference type="EMBL" id="PSB31294.1"/>
    </source>
</evidence>
<dbReference type="AlphaFoldDB" id="A0A2T1EF07"/>
<evidence type="ECO:0000313" key="2">
    <source>
        <dbReference type="Proteomes" id="UP000239576"/>
    </source>
</evidence>
<evidence type="ECO:0008006" key="3">
    <source>
        <dbReference type="Google" id="ProtNLM"/>
    </source>
</evidence>
<dbReference type="RefSeq" id="WP_106255694.1">
    <property type="nucleotide sequence ID" value="NZ_CAWNSW010000150.1"/>
</dbReference>
<organism evidence="1 2">
    <name type="scientific">Stenomitos frigidus ULC18</name>
    <dbReference type="NCBI Taxonomy" id="2107698"/>
    <lineage>
        <taxon>Bacteria</taxon>
        <taxon>Bacillati</taxon>
        <taxon>Cyanobacteriota</taxon>
        <taxon>Cyanophyceae</taxon>
        <taxon>Leptolyngbyales</taxon>
        <taxon>Leptolyngbyaceae</taxon>
        <taxon>Stenomitos</taxon>
    </lineage>
</organism>
<dbReference type="Pfam" id="PF05621">
    <property type="entry name" value="TniB"/>
    <property type="match status" value="1"/>
</dbReference>